<dbReference type="Gene3D" id="1.10.510.10">
    <property type="entry name" value="Transferase(Phosphotransferase) domain 1"/>
    <property type="match status" value="1"/>
</dbReference>
<dbReference type="PANTHER" id="PTHR43289:SF6">
    <property type="entry name" value="SERINE_THREONINE-PROTEIN KINASE NEKL-3"/>
    <property type="match status" value="1"/>
</dbReference>
<accession>A0ABS1M3R5</accession>
<feature type="domain" description="Protein kinase" evidence="7">
    <location>
        <begin position="12"/>
        <end position="279"/>
    </location>
</feature>
<protein>
    <recommendedName>
        <fullName evidence="1">non-specific serine/threonine protein kinase</fullName>
        <ecNumber evidence="1">2.7.11.1</ecNumber>
    </recommendedName>
</protein>
<dbReference type="EMBL" id="JAERRJ010000004">
    <property type="protein sequence ID" value="MBL1075166.1"/>
    <property type="molecule type" value="Genomic_DNA"/>
</dbReference>
<dbReference type="GO" id="GO:0016301">
    <property type="term" value="F:kinase activity"/>
    <property type="evidence" value="ECO:0007669"/>
    <property type="project" value="UniProtKB-KW"/>
</dbReference>
<evidence type="ECO:0000313" key="8">
    <source>
        <dbReference type="EMBL" id="MBL1075166.1"/>
    </source>
</evidence>
<evidence type="ECO:0000259" key="7">
    <source>
        <dbReference type="PROSITE" id="PS50011"/>
    </source>
</evidence>
<reference evidence="8 9" key="1">
    <citation type="submission" date="2021-01" db="EMBL/GenBank/DDBJ databases">
        <title>WGS of actinomycetes isolated from Thailand.</title>
        <authorList>
            <person name="Thawai C."/>
        </authorList>
    </citation>
    <scope>NUCLEOTIDE SEQUENCE [LARGE SCALE GENOMIC DNA]</scope>
    <source>
        <strain evidence="8 9">LPG 2</strain>
    </source>
</reference>
<evidence type="ECO:0000313" key="9">
    <source>
        <dbReference type="Proteomes" id="UP000602198"/>
    </source>
</evidence>
<dbReference type="PROSITE" id="PS00108">
    <property type="entry name" value="PROTEIN_KINASE_ST"/>
    <property type="match status" value="1"/>
</dbReference>
<organism evidence="8 9">
    <name type="scientific">Nocardia acididurans</name>
    <dbReference type="NCBI Taxonomy" id="2802282"/>
    <lineage>
        <taxon>Bacteria</taxon>
        <taxon>Bacillati</taxon>
        <taxon>Actinomycetota</taxon>
        <taxon>Actinomycetes</taxon>
        <taxon>Mycobacteriales</taxon>
        <taxon>Nocardiaceae</taxon>
        <taxon>Nocardia</taxon>
    </lineage>
</organism>
<keyword evidence="6" id="KW-0067">ATP-binding</keyword>
<name>A0ABS1M3R5_9NOCA</name>
<evidence type="ECO:0000256" key="4">
    <source>
        <dbReference type="ARBA" id="ARBA00022741"/>
    </source>
</evidence>
<dbReference type="InterPro" id="IPR011009">
    <property type="entry name" value="Kinase-like_dom_sf"/>
</dbReference>
<dbReference type="PROSITE" id="PS50011">
    <property type="entry name" value="PROTEIN_KINASE_DOM"/>
    <property type="match status" value="1"/>
</dbReference>
<evidence type="ECO:0000256" key="6">
    <source>
        <dbReference type="ARBA" id="ARBA00022840"/>
    </source>
</evidence>
<keyword evidence="3" id="KW-0808">Transferase</keyword>
<keyword evidence="5 8" id="KW-0418">Kinase</keyword>
<dbReference type="SMART" id="SM00220">
    <property type="entry name" value="S_TKc"/>
    <property type="match status" value="1"/>
</dbReference>
<evidence type="ECO:0000256" key="3">
    <source>
        <dbReference type="ARBA" id="ARBA00022679"/>
    </source>
</evidence>
<evidence type="ECO:0000256" key="2">
    <source>
        <dbReference type="ARBA" id="ARBA00022527"/>
    </source>
</evidence>
<dbReference type="PANTHER" id="PTHR43289">
    <property type="entry name" value="MITOGEN-ACTIVATED PROTEIN KINASE KINASE KINASE 20-RELATED"/>
    <property type="match status" value="1"/>
</dbReference>
<dbReference type="EC" id="2.7.11.1" evidence="1"/>
<dbReference type="RefSeq" id="WP_201946900.1">
    <property type="nucleotide sequence ID" value="NZ_JAERRJ010000004.1"/>
</dbReference>
<sequence>MTIGPGSSVDGYRIERVIGAGGMGTVFLAQHPTLPRRDAIKVLSAQYSADQEFRSRFEREANLAAALDHPNVVAVYDRGELDGQLWIAMQYVDGIDAAAAATREPQSMTPQRVLRIITEVGRGLDHAHRRGLLHRDVKPANFLLAQTAGEEERVLLTDFGVAKSTEDTLELTQTGTFVATIAYASPEQLNGAPVDHRSDIYSLACSFFKLAAGRNPYPATQPTKVIMGHLYEPPPRISMVNFALPPAVDQVLAVAMAKDPNERFDSCHEFTTALRSALLHGISPLSSPTAPEPVRQPVLAPGAFTAPVSGPAYPSPATPTRPHPTAPRNRGALIGAAALAAALTVAGTVWVLSGDDAAPEARTPAGPVTQSAAAPVTTAADARRLHPAFEGKIIVAVDITGDSITPTLGAHLKPGPQSQFLEALGFVYNQSFARVGEEPSPRTENGSTLSSELLSPIRSGFILAVRSDSSAGGGGLRDLPFSMTSRAATVLVLDDPAAVNALRNWSGDSERVLLDKLLPVLTKGVE</sequence>
<dbReference type="Pfam" id="PF00069">
    <property type="entry name" value="Pkinase"/>
    <property type="match status" value="1"/>
</dbReference>
<proteinExistence type="predicted"/>
<dbReference type="Proteomes" id="UP000602198">
    <property type="component" value="Unassembled WGS sequence"/>
</dbReference>
<keyword evidence="2" id="KW-0723">Serine/threonine-protein kinase</keyword>
<dbReference type="InterPro" id="IPR008271">
    <property type="entry name" value="Ser/Thr_kinase_AS"/>
</dbReference>
<keyword evidence="4" id="KW-0547">Nucleotide-binding</keyword>
<dbReference type="CDD" id="cd14014">
    <property type="entry name" value="STKc_PknB_like"/>
    <property type="match status" value="1"/>
</dbReference>
<dbReference type="Gene3D" id="3.40.50.1980">
    <property type="entry name" value="Nitrogenase molybdenum iron protein domain"/>
    <property type="match status" value="1"/>
</dbReference>
<dbReference type="SUPFAM" id="SSF56112">
    <property type="entry name" value="Protein kinase-like (PK-like)"/>
    <property type="match status" value="1"/>
</dbReference>
<keyword evidence="9" id="KW-1185">Reference proteome</keyword>
<evidence type="ECO:0000256" key="1">
    <source>
        <dbReference type="ARBA" id="ARBA00012513"/>
    </source>
</evidence>
<dbReference type="Gene3D" id="3.30.200.20">
    <property type="entry name" value="Phosphorylase Kinase, domain 1"/>
    <property type="match status" value="1"/>
</dbReference>
<gene>
    <name evidence="8" type="ORF">JK358_12265</name>
</gene>
<comment type="caution">
    <text evidence="8">The sequence shown here is derived from an EMBL/GenBank/DDBJ whole genome shotgun (WGS) entry which is preliminary data.</text>
</comment>
<dbReference type="InterPro" id="IPR000719">
    <property type="entry name" value="Prot_kinase_dom"/>
</dbReference>
<evidence type="ECO:0000256" key="5">
    <source>
        <dbReference type="ARBA" id="ARBA00022777"/>
    </source>
</evidence>